<gene>
    <name evidence="4" type="ORF">ACFP3T_05555</name>
</gene>
<dbReference type="Pfam" id="PF13457">
    <property type="entry name" value="GW"/>
    <property type="match status" value="1"/>
</dbReference>
<dbReference type="GO" id="GO:0016787">
    <property type="term" value="F:hydrolase activity"/>
    <property type="evidence" value="ECO:0007669"/>
    <property type="project" value="UniProtKB-KW"/>
</dbReference>
<name>A0ABW1R466_9LACO</name>
<dbReference type="Pfam" id="PF00144">
    <property type="entry name" value="Beta-lactamase"/>
    <property type="match status" value="1"/>
</dbReference>
<reference evidence="5" key="1">
    <citation type="journal article" date="2019" name="Int. J. Syst. Evol. Microbiol.">
        <title>The Global Catalogue of Microorganisms (GCM) 10K type strain sequencing project: providing services to taxonomists for standard genome sequencing and annotation.</title>
        <authorList>
            <consortium name="The Broad Institute Genomics Platform"/>
            <consortium name="The Broad Institute Genome Sequencing Center for Infectious Disease"/>
            <person name="Wu L."/>
            <person name="Ma J."/>
        </authorList>
    </citation>
    <scope>NUCLEOTIDE SEQUENCE [LARGE SCALE GENOMIC DNA]</scope>
    <source>
        <strain evidence="5">CCM 8932</strain>
    </source>
</reference>
<comment type="caution">
    <text evidence="4">The sequence shown here is derived from an EMBL/GenBank/DDBJ whole genome shotgun (WGS) entry which is preliminary data.</text>
</comment>
<dbReference type="InterPro" id="IPR012338">
    <property type="entry name" value="Beta-lactam/transpept-like"/>
</dbReference>
<accession>A0ABW1R466</accession>
<keyword evidence="4" id="KW-0378">Hydrolase</keyword>
<evidence type="ECO:0000256" key="2">
    <source>
        <dbReference type="SAM" id="SignalP"/>
    </source>
</evidence>
<dbReference type="RefSeq" id="WP_171001105.1">
    <property type="nucleotide sequence ID" value="NZ_BJDK01000035.1"/>
</dbReference>
<feature type="chain" id="PRO_5045653797" evidence="2">
    <location>
        <begin position="29"/>
        <end position="439"/>
    </location>
</feature>
<dbReference type="InterPro" id="IPR050491">
    <property type="entry name" value="AmpC-like"/>
</dbReference>
<dbReference type="EMBL" id="JBHSSD010000024">
    <property type="protein sequence ID" value="MFC6164134.1"/>
    <property type="molecule type" value="Genomic_DNA"/>
</dbReference>
<dbReference type="PANTHER" id="PTHR46825:SF9">
    <property type="entry name" value="BETA-LACTAMASE-RELATED DOMAIN-CONTAINING PROTEIN"/>
    <property type="match status" value="1"/>
</dbReference>
<evidence type="ECO:0000313" key="4">
    <source>
        <dbReference type="EMBL" id="MFC6164134.1"/>
    </source>
</evidence>
<sequence>MMKKMATILGLAGTVAAVAFTTPTIAHAYDTISNQSTQNYTARFVNQAKTNDGIYKYGIYNTSRSTATRDLNGSNWEHRFIKVTQQATTASGTWVKFSYYGKTIGWVKKSAIEPYSVKQNAIALIDKYHYRGTAMLIKNYASNSVTASTGYAYYGGRKLNTNETVYPTASLQKVITAAIIVQLVNEHKLTQYTRLSKFYPNIKTSADITIRQLLDHNSGLEQANEELDPGRFLTEAQSVQYAISQLNATGAGKHHYTNANYIILAGIIRQLTGKSLEENVQSRIINKLGLTHTYFYNTIPANLTPAVSYKYVDNKNYQYYPLTTNLLSSLTGAGNMYMSPADYYTVQKGLRNGKILNKSDYYYLSNHYKYAYDGGMWHIKSNHMKYSSGSLRDTGVTTHMYLSEGNKTGVLFFSNQKGTGTTTADLTEKTLYRLVQYYM</sequence>
<evidence type="ECO:0000313" key="5">
    <source>
        <dbReference type="Proteomes" id="UP001596253"/>
    </source>
</evidence>
<proteinExistence type="predicted"/>
<keyword evidence="1 2" id="KW-0732">Signal</keyword>
<dbReference type="Gene3D" id="3.40.710.10">
    <property type="entry name" value="DD-peptidase/beta-lactamase superfamily"/>
    <property type="match status" value="1"/>
</dbReference>
<dbReference type="InterPro" id="IPR001466">
    <property type="entry name" value="Beta-lactam-related"/>
</dbReference>
<feature type="signal peptide" evidence="2">
    <location>
        <begin position="1"/>
        <end position="28"/>
    </location>
</feature>
<dbReference type="Gene3D" id="2.30.30.170">
    <property type="match status" value="1"/>
</dbReference>
<dbReference type="SUPFAM" id="SSF82057">
    <property type="entry name" value="Prokaryotic SH3-related domain"/>
    <property type="match status" value="1"/>
</dbReference>
<dbReference type="InterPro" id="IPR025987">
    <property type="entry name" value="GW_dom"/>
</dbReference>
<protein>
    <submittedName>
        <fullName evidence="4">Serine hydrolase</fullName>
    </submittedName>
</protein>
<evidence type="ECO:0000256" key="1">
    <source>
        <dbReference type="ARBA" id="ARBA00022729"/>
    </source>
</evidence>
<dbReference type="SUPFAM" id="SSF56601">
    <property type="entry name" value="beta-lactamase/transpeptidase-like"/>
    <property type="match status" value="1"/>
</dbReference>
<feature type="domain" description="GW" evidence="3">
    <location>
        <begin position="34"/>
        <end position="117"/>
    </location>
</feature>
<dbReference type="Proteomes" id="UP001596253">
    <property type="component" value="Unassembled WGS sequence"/>
</dbReference>
<evidence type="ECO:0000259" key="3">
    <source>
        <dbReference type="PROSITE" id="PS51780"/>
    </source>
</evidence>
<keyword evidence="5" id="KW-1185">Reference proteome</keyword>
<dbReference type="PROSITE" id="PS51780">
    <property type="entry name" value="GW"/>
    <property type="match status" value="1"/>
</dbReference>
<dbReference type="InterPro" id="IPR038200">
    <property type="entry name" value="GW_dom_sf"/>
</dbReference>
<organism evidence="4 5">
    <name type="scientific">Lactiplantibacillus dongliensis</name>
    <dbReference type="NCBI Taxonomy" id="2559919"/>
    <lineage>
        <taxon>Bacteria</taxon>
        <taxon>Bacillati</taxon>
        <taxon>Bacillota</taxon>
        <taxon>Bacilli</taxon>
        <taxon>Lactobacillales</taxon>
        <taxon>Lactobacillaceae</taxon>
        <taxon>Lactiplantibacillus</taxon>
    </lineage>
</organism>
<dbReference type="PANTHER" id="PTHR46825">
    <property type="entry name" value="D-ALANYL-D-ALANINE-CARBOXYPEPTIDASE/ENDOPEPTIDASE AMPH"/>
    <property type="match status" value="1"/>
</dbReference>